<evidence type="ECO:0000256" key="2">
    <source>
        <dbReference type="ARBA" id="ARBA00093789"/>
    </source>
</evidence>
<gene>
    <name evidence="5" type="ORF">FrCorBMG51_00290</name>
</gene>
<evidence type="ECO:0000256" key="3">
    <source>
        <dbReference type="SAM" id="MobiDB-lite"/>
    </source>
</evidence>
<feature type="domain" description="CRISPR type III-associated protein" evidence="4">
    <location>
        <begin position="12"/>
        <end position="193"/>
    </location>
</feature>
<reference evidence="5 6" key="1">
    <citation type="submission" date="2014-12" db="EMBL/GenBank/DDBJ databases">
        <title>Frankia sp. BMG5.1 draft genome.</title>
        <authorList>
            <person name="Gtari M."/>
            <person name="Ghodhbane-Gtari F."/>
            <person name="Nouioui I."/>
            <person name="Ktari A."/>
            <person name="Hezbri K."/>
            <person name="Mimouni W."/>
            <person name="Sbissi I."/>
            <person name="Ayari A."/>
            <person name="Yamanaka T."/>
            <person name="Normand P."/>
            <person name="Tisa L.S."/>
            <person name="Boudabous A."/>
        </authorList>
    </citation>
    <scope>NUCLEOTIDE SEQUENCE [LARGE SCALE GENOMIC DNA]</scope>
    <source>
        <strain evidence="5 6">BMG5.1</strain>
    </source>
</reference>
<evidence type="ECO:0000313" key="6">
    <source>
        <dbReference type="Proteomes" id="UP000035425"/>
    </source>
</evidence>
<protein>
    <recommendedName>
        <fullName evidence="4">CRISPR type III-associated protein domain-containing protein</fullName>
    </recommendedName>
</protein>
<dbReference type="EMBL" id="JWIO01000001">
    <property type="protein sequence ID" value="KLL13024.1"/>
    <property type="molecule type" value="Genomic_DNA"/>
</dbReference>
<feature type="compositionally biased region" description="Gly residues" evidence="3">
    <location>
        <begin position="56"/>
        <end position="70"/>
    </location>
</feature>
<keyword evidence="1" id="KW-0051">Antiviral defense</keyword>
<proteinExistence type="predicted"/>
<dbReference type="Pfam" id="PF03787">
    <property type="entry name" value="RAMPs"/>
    <property type="match status" value="1"/>
</dbReference>
<feature type="region of interest" description="Disordered" evidence="3">
    <location>
        <begin position="52"/>
        <end position="78"/>
    </location>
</feature>
<evidence type="ECO:0000259" key="4">
    <source>
        <dbReference type="Pfam" id="PF03787"/>
    </source>
</evidence>
<comment type="subunit">
    <text evidence="2">Part of the Csm effector complex that includes Cas10, Csm2, Csm3, Csm4 and Csm5.</text>
</comment>
<keyword evidence="6" id="KW-1185">Reference proteome</keyword>
<dbReference type="Proteomes" id="UP000035425">
    <property type="component" value="Unassembled WGS sequence"/>
</dbReference>
<sequence length="418" mass="45439">MFLAPGPNARSELRMPGIRGAARFWFRALAAPVFGDDYGALARAESQVFGTANGADGSGNGSGSGGGEARGGPSPVALRLVRPPVLDPAPSRQELLSPRWLRLQPVGERRTHGIGYLLGQGLFKPPSASENRDHPELARSHHIPAGATGAFAVRVDIRDDPDFAAYVREVTGISLWALATFGGLGARVRRGFGGVALTGLEQLCAVIGESVDAPPTREHPAILRLHEIVAARHNRRVPSRSGPRPLGTSGAWPSAPTWARWHVRLSEQTGTWPQLLHQAGFRLREFRAPVDRGPGFNAYKRWVTQEYVDAVVPTLKGHHPNGRGFAIGSFGLPVVFGKDAEAKIRRGADELRRASPLWIRVHQDSDGRCQLLYHVFEATIGPANATIDLETRRRPPEHLHLDETLAYRTIAAFLRTAP</sequence>
<evidence type="ECO:0000256" key="1">
    <source>
        <dbReference type="ARBA" id="ARBA00023118"/>
    </source>
</evidence>
<organism evidence="5 6">
    <name type="scientific">Protofrankia coriariae</name>
    <dbReference type="NCBI Taxonomy" id="1562887"/>
    <lineage>
        <taxon>Bacteria</taxon>
        <taxon>Bacillati</taxon>
        <taxon>Actinomycetota</taxon>
        <taxon>Actinomycetes</taxon>
        <taxon>Frankiales</taxon>
        <taxon>Frankiaceae</taxon>
        <taxon>Protofrankia</taxon>
    </lineage>
</organism>
<dbReference type="InterPro" id="IPR005537">
    <property type="entry name" value="RAMP_III_fam"/>
</dbReference>
<evidence type="ECO:0000313" key="5">
    <source>
        <dbReference type="EMBL" id="KLL13024.1"/>
    </source>
</evidence>
<accession>A0ABR5F8H9</accession>
<name>A0ABR5F8H9_9ACTN</name>
<comment type="caution">
    <text evidence="5">The sequence shown here is derived from an EMBL/GenBank/DDBJ whole genome shotgun (WGS) entry which is preliminary data.</text>
</comment>